<gene>
    <name evidence="2" type="ORF">FWK35_00018349</name>
</gene>
<dbReference type="PANTHER" id="PTHR21261:SF2">
    <property type="entry name" value="GH04238P-RELATED"/>
    <property type="match status" value="1"/>
</dbReference>
<keyword evidence="3" id="KW-1185">Reference proteome</keyword>
<proteinExistence type="predicted"/>
<dbReference type="PANTHER" id="PTHR21261">
    <property type="entry name" value="BEAT PROTEIN"/>
    <property type="match status" value="1"/>
</dbReference>
<dbReference type="Gene3D" id="2.60.40.10">
    <property type="entry name" value="Immunoglobulins"/>
    <property type="match status" value="1"/>
</dbReference>
<name>A0A6G0YUW2_APHCR</name>
<feature type="signal peptide" evidence="1">
    <location>
        <begin position="1"/>
        <end position="24"/>
    </location>
</feature>
<dbReference type="Proteomes" id="UP000478052">
    <property type="component" value="Unassembled WGS sequence"/>
</dbReference>
<evidence type="ECO:0000256" key="1">
    <source>
        <dbReference type="SAM" id="SignalP"/>
    </source>
</evidence>
<organism evidence="2 3">
    <name type="scientific">Aphis craccivora</name>
    <name type="common">Cowpea aphid</name>
    <dbReference type="NCBI Taxonomy" id="307492"/>
    <lineage>
        <taxon>Eukaryota</taxon>
        <taxon>Metazoa</taxon>
        <taxon>Ecdysozoa</taxon>
        <taxon>Arthropoda</taxon>
        <taxon>Hexapoda</taxon>
        <taxon>Insecta</taxon>
        <taxon>Pterygota</taxon>
        <taxon>Neoptera</taxon>
        <taxon>Paraneoptera</taxon>
        <taxon>Hemiptera</taxon>
        <taxon>Sternorrhyncha</taxon>
        <taxon>Aphidomorpha</taxon>
        <taxon>Aphidoidea</taxon>
        <taxon>Aphididae</taxon>
        <taxon>Aphidini</taxon>
        <taxon>Aphis</taxon>
        <taxon>Aphis</taxon>
    </lineage>
</organism>
<evidence type="ECO:0000313" key="2">
    <source>
        <dbReference type="EMBL" id="KAF0761793.1"/>
    </source>
</evidence>
<sequence>MVRPPVTTKLLLGLYSLFYSCTIALDAVVDSVTITDQRVPGAVLNGTEYVVLDCVYKVKPEEAQGLVITWYFNNSPSPAYQWIQGQPPRAIGPLKNHIRLGYAAPTDDELATYRALYIIRPTTGLTGNYKCVVSTYNDEDFMIKKMIVYGKPKGF</sequence>
<evidence type="ECO:0008006" key="4">
    <source>
        <dbReference type="Google" id="ProtNLM"/>
    </source>
</evidence>
<evidence type="ECO:0000313" key="3">
    <source>
        <dbReference type="Proteomes" id="UP000478052"/>
    </source>
</evidence>
<accession>A0A6G0YUW2</accession>
<dbReference type="EMBL" id="VUJU01002298">
    <property type="protein sequence ID" value="KAF0761793.1"/>
    <property type="molecule type" value="Genomic_DNA"/>
</dbReference>
<dbReference type="OrthoDB" id="6478865at2759"/>
<dbReference type="SUPFAM" id="SSF48726">
    <property type="entry name" value="Immunoglobulin"/>
    <property type="match status" value="1"/>
</dbReference>
<dbReference type="InterPro" id="IPR036179">
    <property type="entry name" value="Ig-like_dom_sf"/>
</dbReference>
<protein>
    <recommendedName>
        <fullName evidence="4">Ig-like domain-containing protein</fullName>
    </recommendedName>
</protein>
<dbReference type="AlphaFoldDB" id="A0A6G0YUW2"/>
<dbReference type="PROSITE" id="PS51257">
    <property type="entry name" value="PROKAR_LIPOPROTEIN"/>
    <property type="match status" value="1"/>
</dbReference>
<feature type="chain" id="PRO_5026099188" description="Ig-like domain-containing protein" evidence="1">
    <location>
        <begin position="25"/>
        <end position="155"/>
    </location>
</feature>
<comment type="caution">
    <text evidence="2">The sequence shown here is derived from an EMBL/GenBank/DDBJ whole genome shotgun (WGS) entry which is preliminary data.</text>
</comment>
<reference evidence="2 3" key="1">
    <citation type="submission" date="2019-08" db="EMBL/GenBank/DDBJ databases">
        <title>Whole genome of Aphis craccivora.</title>
        <authorList>
            <person name="Voronova N.V."/>
            <person name="Shulinski R.S."/>
            <person name="Bandarenka Y.V."/>
            <person name="Zhorov D.G."/>
            <person name="Warner D."/>
        </authorList>
    </citation>
    <scope>NUCLEOTIDE SEQUENCE [LARGE SCALE GENOMIC DNA]</scope>
    <source>
        <strain evidence="2">180601</strain>
        <tissue evidence="2">Whole Body</tissue>
    </source>
</reference>
<dbReference type="InterPro" id="IPR013783">
    <property type="entry name" value="Ig-like_fold"/>
</dbReference>
<keyword evidence="1" id="KW-0732">Signal</keyword>